<proteinExistence type="predicted"/>
<organism evidence="1 2">
    <name type="scientific">Pseudopedobacter beijingensis</name>
    <dbReference type="NCBI Taxonomy" id="1207056"/>
    <lineage>
        <taxon>Bacteria</taxon>
        <taxon>Pseudomonadati</taxon>
        <taxon>Bacteroidota</taxon>
        <taxon>Sphingobacteriia</taxon>
        <taxon>Sphingobacteriales</taxon>
        <taxon>Sphingobacteriaceae</taxon>
        <taxon>Pseudopedobacter</taxon>
    </lineage>
</organism>
<dbReference type="PROSITE" id="PS51257">
    <property type="entry name" value="PROKAR_LIPOPROTEIN"/>
    <property type="match status" value="1"/>
</dbReference>
<evidence type="ECO:0000313" key="2">
    <source>
        <dbReference type="Proteomes" id="UP001597118"/>
    </source>
</evidence>
<evidence type="ECO:0008006" key="3">
    <source>
        <dbReference type="Google" id="ProtNLM"/>
    </source>
</evidence>
<sequence length="330" mass="35977">MKTNFTSKLMTALIGVSLLATTSCKKNSSGPEIDLAAPSAASFQELRKKTLEDMTQTQVFKAEDGINFTSAKGVEVKISPNCLVDENNNPVTGNVTISFIEIFDRGSMVLANKPVMGRNNNGDVSPLVTGGQYNIKIMQGNKEVKPGCSYNVSVPANNTGAIDTDMLLWRGTIDQEGNLVWDETGGNHGKEAGMNINTERATYAIWDNEFGWTNVDRFYSDARPKTQIKVTVPSAYNKDNAGIYLAYEGEPNVLAQLDTYDMQDHFFSEHYGFIPVGLTLHVIFMSENNGSVAYAIKKATIVANGTIAIGTEDIKTTSKSQLINMINALN</sequence>
<dbReference type="RefSeq" id="WP_379662069.1">
    <property type="nucleotide sequence ID" value="NZ_JBHUDG010000006.1"/>
</dbReference>
<accession>A0ABW4IBQ9</accession>
<reference evidence="2" key="1">
    <citation type="journal article" date="2019" name="Int. J. Syst. Evol. Microbiol.">
        <title>The Global Catalogue of Microorganisms (GCM) 10K type strain sequencing project: providing services to taxonomists for standard genome sequencing and annotation.</title>
        <authorList>
            <consortium name="The Broad Institute Genomics Platform"/>
            <consortium name="The Broad Institute Genome Sequencing Center for Infectious Disease"/>
            <person name="Wu L."/>
            <person name="Ma J."/>
        </authorList>
    </citation>
    <scope>NUCLEOTIDE SEQUENCE [LARGE SCALE GENOMIC DNA]</scope>
    <source>
        <strain evidence="2">CCUG 53762</strain>
    </source>
</reference>
<protein>
    <recommendedName>
        <fullName evidence="3">DUF4861 domain-containing protein</fullName>
    </recommendedName>
</protein>
<evidence type="ECO:0000313" key="1">
    <source>
        <dbReference type="EMBL" id="MFD1629688.1"/>
    </source>
</evidence>
<keyword evidence="2" id="KW-1185">Reference proteome</keyword>
<dbReference type="EMBL" id="JBHUDG010000006">
    <property type="protein sequence ID" value="MFD1629688.1"/>
    <property type="molecule type" value="Genomic_DNA"/>
</dbReference>
<dbReference type="Proteomes" id="UP001597118">
    <property type="component" value="Unassembled WGS sequence"/>
</dbReference>
<gene>
    <name evidence="1" type="ORF">ACFSAH_07370</name>
</gene>
<name>A0ABW4IBQ9_9SPHI</name>
<comment type="caution">
    <text evidence="1">The sequence shown here is derived from an EMBL/GenBank/DDBJ whole genome shotgun (WGS) entry which is preliminary data.</text>
</comment>